<evidence type="ECO:0000256" key="1">
    <source>
        <dbReference type="ARBA" id="ARBA00004651"/>
    </source>
</evidence>
<dbReference type="PROSITE" id="PS50928">
    <property type="entry name" value="ABC_TM1"/>
    <property type="match status" value="1"/>
</dbReference>
<keyword evidence="5 7" id="KW-1133">Transmembrane helix</keyword>
<proteinExistence type="inferred from homology"/>
<gene>
    <name evidence="9" type="ORF">OPHB3_3490</name>
</gene>
<evidence type="ECO:0000256" key="4">
    <source>
        <dbReference type="ARBA" id="ARBA00022692"/>
    </source>
</evidence>
<keyword evidence="4 7" id="KW-0812">Transmembrane</keyword>
<keyword evidence="2 7" id="KW-0813">Transport</keyword>
<evidence type="ECO:0000256" key="7">
    <source>
        <dbReference type="RuleBase" id="RU363032"/>
    </source>
</evidence>
<keyword evidence="3" id="KW-1003">Cell membrane</keyword>
<dbReference type="GO" id="GO:0055085">
    <property type="term" value="P:transmembrane transport"/>
    <property type="evidence" value="ECO:0007669"/>
    <property type="project" value="InterPro"/>
</dbReference>
<evidence type="ECO:0000256" key="6">
    <source>
        <dbReference type="ARBA" id="ARBA00023136"/>
    </source>
</evidence>
<comment type="similarity">
    <text evidence="7">Belongs to the binding-protein-dependent transport system permease family.</text>
</comment>
<name>A0A0U9HE30_9BACI</name>
<feature type="transmembrane region" description="Helical" evidence="7">
    <location>
        <begin position="101"/>
        <end position="124"/>
    </location>
</feature>
<dbReference type="GO" id="GO:0005886">
    <property type="term" value="C:plasma membrane"/>
    <property type="evidence" value="ECO:0007669"/>
    <property type="project" value="UniProtKB-SubCell"/>
</dbReference>
<evidence type="ECO:0000256" key="5">
    <source>
        <dbReference type="ARBA" id="ARBA00022989"/>
    </source>
</evidence>
<dbReference type="AlphaFoldDB" id="A0A0U9HE30"/>
<organism evidence="9 10">
    <name type="scientific">Oceanobacillus picturae</name>
    <dbReference type="NCBI Taxonomy" id="171693"/>
    <lineage>
        <taxon>Bacteria</taxon>
        <taxon>Bacillati</taxon>
        <taxon>Bacillota</taxon>
        <taxon>Bacilli</taxon>
        <taxon>Bacillales</taxon>
        <taxon>Bacillaceae</taxon>
        <taxon>Oceanobacillus</taxon>
    </lineage>
</organism>
<evidence type="ECO:0000313" key="9">
    <source>
        <dbReference type="EMBL" id="GAQ19521.1"/>
    </source>
</evidence>
<dbReference type="EMBL" id="BBXV01000048">
    <property type="protein sequence ID" value="GAQ19521.1"/>
    <property type="molecule type" value="Genomic_DNA"/>
</dbReference>
<evidence type="ECO:0000313" key="10">
    <source>
        <dbReference type="Proteomes" id="UP000052946"/>
    </source>
</evidence>
<dbReference type="InterPro" id="IPR035906">
    <property type="entry name" value="MetI-like_sf"/>
</dbReference>
<feature type="transmembrane region" description="Helical" evidence="7">
    <location>
        <begin position="55"/>
        <end position="81"/>
    </location>
</feature>
<reference evidence="9 10" key="2">
    <citation type="journal article" date="2016" name="Genome Announc.">
        <title>Draft Genome Sequence of Oceanobacillus picturae Heshi-B3, Isolated from Fermented Rice Bran in a Traditional Japanese Seafood Dish.</title>
        <authorList>
            <person name="Akuzawa S."/>
            <person name="Nagaoka J."/>
            <person name="Kanekatsu M."/>
            <person name="Kanesaki Y."/>
            <person name="Suzuki T."/>
        </authorList>
    </citation>
    <scope>NUCLEOTIDE SEQUENCE [LARGE SCALE GENOMIC DNA]</scope>
    <source>
        <strain evidence="9 10">Heshi-B3</strain>
    </source>
</reference>
<evidence type="ECO:0000259" key="8">
    <source>
        <dbReference type="PROSITE" id="PS50928"/>
    </source>
</evidence>
<feature type="domain" description="ABC transmembrane type-1" evidence="8">
    <location>
        <begin position="1"/>
        <end position="120"/>
    </location>
</feature>
<reference evidence="10" key="1">
    <citation type="submission" date="2015-07" db="EMBL/GenBank/DDBJ databases">
        <title>Draft Genome Sequence of Oceanobacillus picturae Heshi-B3 that Was Isolated from Fermented Rice Bran with Aging Salted Mackerel, Which Was Named Heshiko as Traditional Fermented Seafood in Japan.</title>
        <authorList>
            <person name="Akuzawa S."/>
            <person name="Nakagawa J."/>
            <person name="Kanekatsu T."/>
            <person name="Kanesaki Y."/>
            <person name="Suzuki T."/>
        </authorList>
    </citation>
    <scope>NUCLEOTIDE SEQUENCE [LARGE SCALE GENOMIC DNA]</scope>
    <source>
        <strain evidence="10">Heshi-B3</strain>
    </source>
</reference>
<evidence type="ECO:0000256" key="2">
    <source>
        <dbReference type="ARBA" id="ARBA00022448"/>
    </source>
</evidence>
<dbReference type="InterPro" id="IPR000515">
    <property type="entry name" value="MetI-like"/>
</dbReference>
<sequence length="134" mass="14807">MVLPGITLGLAGTATYMRYMRSEVLDVLGSDYIRTAKAKGMNDRNVLYKHTLRNAIIPIITLMGFEFGALLSGAIITEQVFSYPGLGTLFINSITNRDYPVIMSITLLLGVAILIGNLLADIFYSIVDPRIRYD</sequence>
<dbReference type="Gene3D" id="1.10.3720.10">
    <property type="entry name" value="MetI-like"/>
    <property type="match status" value="1"/>
</dbReference>
<comment type="subcellular location">
    <subcellularLocation>
        <location evidence="1 7">Cell membrane</location>
        <topology evidence="1 7">Multi-pass membrane protein</topology>
    </subcellularLocation>
</comment>
<dbReference type="Proteomes" id="UP000052946">
    <property type="component" value="Unassembled WGS sequence"/>
</dbReference>
<dbReference type="Pfam" id="PF00528">
    <property type="entry name" value="BPD_transp_1"/>
    <property type="match status" value="1"/>
</dbReference>
<dbReference type="PANTHER" id="PTHR43163:SF6">
    <property type="entry name" value="DIPEPTIDE TRANSPORT SYSTEM PERMEASE PROTEIN DPPB-RELATED"/>
    <property type="match status" value="1"/>
</dbReference>
<accession>A0A0U9HE30</accession>
<keyword evidence="6 7" id="KW-0472">Membrane</keyword>
<evidence type="ECO:0000256" key="3">
    <source>
        <dbReference type="ARBA" id="ARBA00022475"/>
    </source>
</evidence>
<comment type="caution">
    <text evidence="9">The sequence shown here is derived from an EMBL/GenBank/DDBJ whole genome shotgun (WGS) entry which is preliminary data.</text>
</comment>
<protein>
    <submittedName>
        <fullName evidence="9">Glutathione transport system permease protein GsiC</fullName>
    </submittedName>
</protein>
<dbReference type="SUPFAM" id="SSF161098">
    <property type="entry name" value="MetI-like"/>
    <property type="match status" value="1"/>
</dbReference>
<dbReference type="PANTHER" id="PTHR43163">
    <property type="entry name" value="DIPEPTIDE TRANSPORT SYSTEM PERMEASE PROTEIN DPPB-RELATED"/>
    <property type="match status" value="1"/>
</dbReference>
<dbReference type="CDD" id="cd06261">
    <property type="entry name" value="TM_PBP2"/>
    <property type="match status" value="1"/>
</dbReference>